<comment type="similarity">
    <text evidence="2">Belongs to the polysaccharide lyase 1 family.</text>
</comment>
<keyword evidence="15" id="KW-1185">Reference proteome</keyword>
<feature type="chain" id="PRO_5012214831" description="Probable pectate lyase C" evidence="13">
    <location>
        <begin position="21"/>
        <end position="425"/>
    </location>
</feature>
<keyword evidence="9" id="KW-0961">Cell wall biogenesis/degradation</keyword>
<evidence type="ECO:0000256" key="4">
    <source>
        <dbReference type="ARBA" id="ARBA00016512"/>
    </source>
</evidence>
<evidence type="ECO:0000313" key="14">
    <source>
        <dbReference type="EMBL" id="ORY19586.1"/>
    </source>
</evidence>
<evidence type="ECO:0000256" key="1">
    <source>
        <dbReference type="ARBA" id="ARBA00000695"/>
    </source>
</evidence>
<dbReference type="PANTHER" id="PTHR42970">
    <property type="entry name" value="PECTATE LYASE C-RELATED"/>
    <property type="match status" value="1"/>
</dbReference>
<dbReference type="OrthoDB" id="302705at2759"/>
<dbReference type="PROSITE" id="PS00018">
    <property type="entry name" value="EF_HAND_1"/>
    <property type="match status" value="2"/>
</dbReference>
<evidence type="ECO:0000256" key="10">
    <source>
        <dbReference type="ARBA" id="ARBA00023326"/>
    </source>
</evidence>
<dbReference type="InterPro" id="IPR012334">
    <property type="entry name" value="Pectin_lyas_fold"/>
</dbReference>
<evidence type="ECO:0000256" key="9">
    <source>
        <dbReference type="ARBA" id="ARBA00023316"/>
    </source>
</evidence>
<dbReference type="Gene3D" id="2.160.20.10">
    <property type="entry name" value="Single-stranded right-handed beta-helix, Pectin lyase-like"/>
    <property type="match status" value="1"/>
</dbReference>
<evidence type="ECO:0000256" key="8">
    <source>
        <dbReference type="ARBA" id="ARBA00023277"/>
    </source>
</evidence>
<evidence type="ECO:0000256" key="12">
    <source>
        <dbReference type="SAM" id="MobiDB-lite"/>
    </source>
</evidence>
<gene>
    <name evidence="14" type="ORF">BCR34DRAFT_552498</name>
</gene>
<keyword evidence="10" id="KW-0624">Polysaccharide degradation</keyword>
<evidence type="ECO:0000256" key="6">
    <source>
        <dbReference type="ARBA" id="ARBA00023180"/>
    </source>
</evidence>
<feature type="compositionally biased region" description="Basic and acidic residues" evidence="12">
    <location>
        <begin position="388"/>
        <end position="406"/>
    </location>
</feature>
<keyword evidence="6" id="KW-0325">Glycoprotein</keyword>
<evidence type="ECO:0000256" key="5">
    <source>
        <dbReference type="ARBA" id="ARBA00022723"/>
    </source>
</evidence>
<dbReference type="SUPFAM" id="SSF51126">
    <property type="entry name" value="Pectin lyase-like"/>
    <property type="match status" value="1"/>
</dbReference>
<keyword evidence="8" id="KW-0119">Carbohydrate metabolism</keyword>
<dbReference type="InterPro" id="IPR052063">
    <property type="entry name" value="Polysaccharide_Lyase_1"/>
</dbReference>
<comment type="function">
    <text evidence="11">Pectinolytic enzyme consist of four classes of enzymes: pectin lyase, polygalacturonase, pectin methylesterase and rhamnogalacturonase. Among pectinolytic enzymes, pectin lyase is the most important in depolymerization of pectin, since it cleaves internal glycosidic bonds of highly methylated pectins. Favors pectate, the anion, over pectin, the methyl ester.</text>
</comment>
<evidence type="ECO:0000256" key="11">
    <source>
        <dbReference type="ARBA" id="ARBA00025679"/>
    </source>
</evidence>
<sequence length="425" mass="44506">MRISILLSSFLLTVIPLIHALPAFPGAEGFGRNAIGGRGGSVYIVDNLSDSGAGSLRDAVSQPDRIVVFAVGGVIKIKDRIVVSKRVSILGQTAPGEGITVYGNGWSFSGADGSVVRYIRIRMGKSGTSGKDAITIASGSNMIFDHISASWGRDETFSISGSDVSNITIQNSIIGQGLETHSCGGLIQTDLGNGISLFRNLYIDNKTRNPKVKGTNEFTNNVVYNWGGGGAYIAGDSEGQSEANIVGNYFVAGPSTSVAAFTRGNANFKGYVAGNYFDGDKDGVLNGKEIGVTAANYADMTLVQSRFAYPAPAKIMGAADALRFVQQYAGASLVRDVVDKRLVQELASFGKTGELISDESASPMNGVGSVAGGTRAVDTDGDGIPDDVETRMGTDKGRADAMEDKDGNGYVNVEDWANNLVPATY</sequence>
<protein>
    <recommendedName>
        <fullName evidence="4">Probable pectate lyase C</fullName>
        <ecNumber evidence="3">4.2.2.2</ecNumber>
    </recommendedName>
</protein>
<keyword evidence="5" id="KW-0479">Metal-binding</keyword>
<feature type="signal peptide" evidence="13">
    <location>
        <begin position="1"/>
        <end position="20"/>
    </location>
</feature>
<dbReference type="STRING" id="1231657.A0A1Y2AAN8"/>
<feature type="region of interest" description="Disordered" evidence="12">
    <location>
        <begin position="369"/>
        <end position="406"/>
    </location>
</feature>
<dbReference type="GO" id="GO:0046872">
    <property type="term" value="F:metal ion binding"/>
    <property type="evidence" value="ECO:0007669"/>
    <property type="project" value="UniProtKB-KW"/>
</dbReference>
<comment type="caution">
    <text evidence="14">The sequence shown here is derived from an EMBL/GenBank/DDBJ whole genome shotgun (WGS) entry which is preliminary data.</text>
</comment>
<comment type="catalytic activity">
    <reaction evidence="1">
        <text>Eliminative cleavage of (1-&gt;4)-alpha-D-galacturonan to give oligosaccharides with 4-deoxy-alpha-D-galact-4-enuronosyl groups at their non-reducing ends.</text>
        <dbReference type="EC" id="4.2.2.2"/>
    </reaction>
</comment>
<evidence type="ECO:0000256" key="13">
    <source>
        <dbReference type="SAM" id="SignalP"/>
    </source>
</evidence>
<dbReference type="GO" id="GO:0071555">
    <property type="term" value="P:cell wall organization"/>
    <property type="evidence" value="ECO:0007669"/>
    <property type="project" value="UniProtKB-KW"/>
</dbReference>
<dbReference type="PANTHER" id="PTHR42970:SF1">
    <property type="entry name" value="PECTATE LYASE C-RELATED"/>
    <property type="match status" value="1"/>
</dbReference>
<evidence type="ECO:0000313" key="15">
    <source>
        <dbReference type="Proteomes" id="UP000193144"/>
    </source>
</evidence>
<accession>A0A1Y2AAN8</accession>
<organism evidence="14 15">
    <name type="scientific">Clohesyomyces aquaticus</name>
    <dbReference type="NCBI Taxonomy" id="1231657"/>
    <lineage>
        <taxon>Eukaryota</taxon>
        <taxon>Fungi</taxon>
        <taxon>Dikarya</taxon>
        <taxon>Ascomycota</taxon>
        <taxon>Pezizomycotina</taxon>
        <taxon>Dothideomycetes</taxon>
        <taxon>Pleosporomycetidae</taxon>
        <taxon>Pleosporales</taxon>
        <taxon>Lindgomycetaceae</taxon>
        <taxon>Clohesyomyces</taxon>
    </lineage>
</organism>
<evidence type="ECO:0000256" key="2">
    <source>
        <dbReference type="ARBA" id="ARBA00010980"/>
    </source>
</evidence>
<evidence type="ECO:0000256" key="7">
    <source>
        <dbReference type="ARBA" id="ARBA00023239"/>
    </source>
</evidence>
<dbReference type="AlphaFoldDB" id="A0A1Y2AAN8"/>
<name>A0A1Y2AAN8_9PLEO</name>
<dbReference type="InterPro" id="IPR018247">
    <property type="entry name" value="EF_Hand_1_Ca_BS"/>
</dbReference>
<dbReference type="GO" id="GO:0030570">
    <property type="term" value="F:pectate lyase activity"/>
    <property type="evidence" value="ECO:0007669"/>
    <property type="project" value="UniProtKB-EC"/>
</dbReference>
<dbReference type="EC" id="4.2.2.2" evidence="3"/>
<dbReference type="GO" id="GO:0000272">
    <property type="term" value="P:polysaccharide catabolic process"/>
    <property type="evidence" value="ECO:0007669"/>
    <property type="project" value="UniProtKB-KW"/>
</dbReference>
<reference evidence="14 15" key="1">
    <citation type="submission" date="2016-07" db="EMBL/GenBank/DDBJ databases">
        <title>Pervasive Adenine N6-methylation of Active Genes in Fungi.</title>
        <authorList>
            <consortium name="DOE Joint Genome Institute"/>
            <person name="Mondo S.J."/>
            <person name="Dannebaum R.O."/>
            <person name="Kuo R.C."/>
            <person name="Labutti K."/>
            <person name="Haridas S."/>
            <person name="Kuo A."/>
            <person name="Salamov A."/>
            <person name="Ahrendt S.R."/>
            <person name="Lipzen A."/>
            <person name="Sullivan W."/>
            <person name="Andreopoulos W.B."/>
            <person name="Clum A."/>
            <person name="Lindquist E."/>
            <person name="Daum C."/>
            <person name="Ramamoorthy G.K."/>
            <person name="Gryganskyi A."/>
            <person name="Culley D."/>
            <person name="Magnuson J.K."/>
            <person name="James T.Y."/>
            <person name="O'Malley M.A."/>
            <person name="Stajich J.E."/>
            <person name="Spatafora J.W."/>
            <person name="Visel A."/>
            <person name="Grigoriev I.V."/>
        </authorList>
    </citation>
    <scope>NUCLEOTIDE SEQUENCE [LARGE SCALE GENOMIC DNA]</scope>
    <source>
        <strain evidence="14 15">CBS 115471</strain>
    </source>
</reference>
<keyword evidence="13" id="KW-0732">Signal</keyword>
<keyword evidence="7 14" id="KW-0456">Lyase</keyword>
<dbReference type="InterPro" id="IPR011050">
    <property type="entry name" value="Pectin_lyase_fold/virulence"/>
</dbReference>
<dbReference type="EMBL" id="MCFA01000002">
    <property type="protein sequence ID" value="ORY19586.1"/>
    <property type="molecule type" value="Genomic_DNA"/>
</dbReference>
<evidence type="ECO:0000256" key="3">
    <source>
        <dbReference type="ARBA" id="ARBA00012272"/>
    </source>
</evidence>
<dbReference type="Proteomes" id="UP000193144">
    <property type="component" value="Unassembled WGS sequence"/>
</dbReference>
<proteinExistence type="inferred from homology"/>